<keyword evidence="1" id="KW-0677">Repeat</keyword>
<dbReference type="Gene3D" id="1.25.40.10">
    <property type="entry name" value="Tetratricopeptide repeat domain"/>
    <property type="match status" value="3"/>
</dbReference>
<evidence type="ECO:0000256" key="2">
    <source>
        <dbReference type="ARBA" id="ARBA00022803"/>
    </source>
</evidence>
<feature type="repeat" description="TPR" evidence="3">
    <location>
        <begin position="239"/>
        <end position="272"/>
    </location>
</feature>
<dbReference type="GO" id="GO:0009279">
    <property type="term" value="C:cell outer membrane"/>
    <property type="evidence" value="ECO:0007669"/>
    <property type="project" value="TreeGrafter"/>
</dbReference>
<evidence type="ECO:0000313" key="5">
    <source>
        <dbReference type="Proteomes" id="UP000715781"/>
    </source>
</evidence>
<dbReference type="EMBL" id="JAHHHN010000008">
    <property type="protein sequence ID" value="MBW4562693.1"/>
    <property type="molecule type" value="Genomic_DNA"/>
</dbReference>
<dbReference type="Pfam" id="PF13181">
    <property type="entry name" value="TPR_8"/>
    <property type="match status" value="2"/>
</dbReference>
<proteinExistence type="predicted"/>
<feature type="repeat" description="TPR" evidence="3">
    <location>
        <begin position="342"/>
        <end position="375"/>
    </location>
</feature>
<feature type="repeat" description="TPR" evidence="3">
    <location>
        <begin position="273"/>
        <end position="306"/>
    </location>
</feature>
<dbReference type="Pfam" id="PF00515">
    <property type="entry name" value="TPR_1"/>
    <property type="match status" value="1"/>
</dbReference>
<dbReference type="GO" id="GO:0046813">
    <property type="term" value="P:receptor-mediated virion attachment to host cell"/>
    <property type="evidence" value="ECO:0007669"/>
    <property type="project" value="TreeGrafter"/>
</dbReference>
<dbReference type="PANTHER" id="PTHR44858">
    <property type="entry name" value="TETRATRICOPEPTIDE REPEAT PROTEIN 6"/>
    <property type="match status" value="1"/>
</dbReference>
<name>A0A951Q0J6_9NOST</name>
<sequence>MEWTNLLKAQQFDFIQRLQSKYLLNCEIKGQHSELTVIGGDSLSHLRDFCWEMVKKYRPNDPKNYFINNMKGKLGEEVIKTRLAEFVTEVDYETKVNGDGKVDFTLTSDSSIGIQVKARYGRFDTVKWSITQEEISKNAILVCILIQEEISEAQPIYNLILAGFIPTNMIVLTDAKASLNIENLLYAGGLYSYLENLISCKKNSKLEQGVECHPNKEVATQDANSFVNNYTNNQFAKLAIEYFNLANSYHKQKQYQTATTYYNQALELNPYFVDGYFWRGLSFYENQDYQLAIQDFDTVILMKPDEYKAYNNRGLTLYALNDKQKAIEDFKYSISILKKSSALTYYYSGITRDALGEIQEAIKDYTESIKLNPHFYIFYLERGTSRSNLGDTQGGIDDYSEAIRIHPNCDNAYYLRGIKHFKIGDKNKAIYDYTQAININNKNYEYYLNRAYARYAIGDKEGSIADYTDAISLNPHLAVAFAKRGTARYKLRDIKGAIKDYTSAINIDYKDSITYFNRSFAYYKIGDMQRAVNDYNQALKLNPKLAASKQARKLKKLLYSSNNLEKINNHQLESMINHSDEEDEDDYDNLSINTNSYTEYYDRDLDYGYLEDLDNDDYYYYFKGCREL</sequence>
<accession>A0A951Q0J6</accession>
<reference evidence="4" key="1">
    <citation type="submission" date="2021-05" db="EMBL/GenBank/DDBJ databases">
        <authorList>
            <person name="Pietrasiak N."/>
            <person name="Ward R."/>
            <person name="Stajich J.E."/>
            <person name="Kurbessoian T."/>
        </authorList>
    </citation>
    <scope>NUCLEOTIDE SEQUENCE</scope>
    <source>
        <strain evidence="4">JT2-VF2</strain>
    </source>
</reference>
<keyword evidence="2 3" id="KW-0802">TPR repeat</keyword>
<dbReference type="PANTHER" id="PTHR44858:SF1">
    <property type="entry name" value="UDP-N-ACETYLGLUCOSAMINE--PEPTIDE N-ACETYLGLUCOSAMINYLTRANSFERASE SPINDLY-RELATED"/>
    <property type="match status" value="1"/>
</dbReference>
<feature type="repeat" description="TPR" evidence="3">
    <location>
        <begin position="410"/>
        <end position="443"/>
    </location>
</feature>
<protein>
    <submittedName>
        <fullName evidence="4">Tetratricopeptide repeat protein</fullName>
    </submittedName>
</protein>
<evidence type="ECO:0000256" key="1">
    <source>
        <dbReference type="ARBA" id="ARBA00022737"/>
    </source>
</evidence>
<dbReference type="SMART" id="SM00028">
    <property type="entry name" value="TPR"/>
    <property type="match status" value="9"/>
</dbReference>
<dbReference type="Pfam" id="PF07719">
    <property type="entry name" value="TPR_2"/>
    <property type="match status" value="1"/>
</dbReference>
<feature type="repeat" description="TPR" evidence="3">
    <location>
        <begin position="307"/>
        <end position="340"/>
    </location>
</feature>
<dbReference type="Pfam" id="PF13432">
    <property type="entry name" value="TPR_16"/>
    <property type="match status" value="1"/>
</dbReference>
<dbReference type="InterPro" id="IPR019734">
    <property type="entry name" value="TPR_rpt"/>
</dbReference>
<dbReference type="PROSITE" id="PS50293">
    <property type="entry name" value="TPR_REGION"/>
    <property type="match status" value="2"/>
</dbReference>
<dbReference type="InterPro" id="IPR011990">
    <property type="entry name" value="TPR-like_helical_dom_sf"/>
</dbReference>
<evidence type="ECO:0000256" key="3">
    <source>
        <dbReference type="PROSITE-ProRule" id="PRU00339"/>
    </source>
</evidence>
<feature type="repeat" description="TPR" evidence="3">
    <location>
        <begin position="512"/>
        <end position="545"/>
    </location>
</feature>
<dbReference type="Proteomes" id="UP000715781">
    <property type="component" value="Unassembled WGS sequence"/>
</dbReference>
<dbReference type="AlphaFoldDB" id="A0A951Q0J6"/>
<dbReference type="InterPro" id="IPR013105">
    <property type="entry name" value="TPR_2"/>
</dbReference>
<evidence type="ECO:0000313" key="4">
    <source>
        <dbReference type="EMBL" id="MBW4562693.1"/>
    </source>
</evidence>
<dbReference type="PROSITE" id="PS50005">
    <property type="entry name" value="TPR"/>
    <property type="match status" value="6"/>
</dbReference>
<dbReference type="SUPFAM" id="SSF48452">
    <property type="entry name" value="TPR-like"/>
    <property type="match status" value="1"/>
</dbReference>
<dbReference type="InterPro" id="IPR050498">
    <property type="entry name" value="Ycf3"/>
</dbReference>
<organism evidence="4 5">
    <name type="scientific">Mojavia pulchra JT2-VF2</name>
    <dbReference type="NCBI Taxonomy" id="287848"/>
    <lineage>
        <taxon>Bacteria</taxon>
        <taxon>Bacillati</taxon>
        <taxon>Cyanobacteriota</taxon>
        <taxon>Cyanophyceae</taxon>
        <taxon>Nostocales</taxon>
        <taxon>Nostocaceae</taxon>
    </lineage>
</organism>
<gene>
    <name evidence="4" type="ORF">KME32_16395</name>
</gene>
<reference evidence="4" key="2">
    <citation type="journal article" date="2022" name="Microbiol. Resour. Announc.">
        <title>Metagenome Sequencing to Explore Phylogenomics of Terrestrial Cyanobacteria.</title>
        <authorList>
            <person name="Ward R.D."/>
            <person name="Stajich J.E."/>
            <person name="Johansen J.R."/>
            <person name="Huntemann M."/>
            <person name="Clum A."/>
            <person name="Foster B."/>
            <person name="Foster B."/>
            <person name="Roux S."/>
            <person name="Palaniappan K."/>
            <person name="Varghese N."/>
            <person name="Mukherjee S."/>
            <person name="Reddy T.B.K."/>
            <person name="Daum C."/>
            <person name="Copeland A."/>
            <person name="Chen I.A."/>
            <person name="Ivanova N.N."/>
            <person name="Kyrpides N.C."/>
            <person name="Shapiro N."/>
            <person name="Eloe-Fadrosh E.A."/>
            <person name="Pietrasiak N."/>
        </authorList>
    </citation>
    <scope>NUCLEOTIDE SEQUENCE</scope>
    <source>
        <strain evidence="4">JT2-VF2</strain>
    </source>
</reference>
<comment type="caution">
    <text evidence="4">The sequence shown here is derived from an EMBL/GenBank/DDBJ whole genome shotgun (WGS) entry which is preliminary data.</text>
</comment>